<comment type="similarity">
    <text evidence="2">Belongs to the methyltransferase superfamily. L-isoaspartyl/D-aspartyl protein methyltransferase family.</text>
</comment>
<reference evidence="8 9" key="1">
    <citation type="submission" date="2018-10" db="EMBL/GenBank/DDBJ databases">
        <title>Complete genome sequence of Malassezia restricta CBS 7877.</title>
        <authorList>
            <person name="Morand S.C."/>
            <person name="Bertignac M."/>
            <person name="Iltis A."/>
            <person name="Kolder I."/>
            <person name="Pirovano W."/>
            <person name="Jourdain R."/>
            <person name="Clavaud C."/>
        </authorList>
    </citation>
    <scope>NUCLEOTIDE SEQUENCE [LARGE SCALE GENOMIC DNA]</scope>
    <source>
        <strain evidence="8 9">CBS 7877</strain>
    </source>
</reference>
<dbReference type="PANTHER" id="PTHR11579">
    <property type="entry name" value="PROTEIN-L-ISOASPARTATE O-METHYLTRANSFERASE"/>
    <property type="match status" value="1"/>
</dbReference>
<evidence type="ECO:0000256" key="4">
    <source>
        <dbReference type="ARBA" id="ARBA00022490"/>
    </source>
</evidence>
<dbReference type="InterPro" id="IPR000682">
    <property type="entry name" value="PCMT"/>
</dbReference>
<gene>
    <name evidence="8" type="primary">PCMT1</name>
    <name evidence="8" type="ORF">DNF11_0652</name>
</gene>
<dbReference type="GO" id="GO:0032259">
    <property type="term" value="P:methylation"/>
    <property type="evidence" value="ECO:0007669"/>
    <property type="project" value="UniProtKB-KW"/>
</dbReference>
<evidence type="ECO:0000256" key="6">
    <source>
        <dbReference type="ARBA" id="ARBA00022679"/>
    </source>
</evidence>
<organism evidence="8 9">
    <name type="scientific">Malassezia restricta (strain ATCC 96810 / NBRC 103918 / CBS 7877)</name>
    <name type="common">Seborrheic dermatitis infection agent</name>
    <dbReference type="NCBI Taxonomy" id="425264"/>
    <lineage>
        <taxon>Eukaryota</taxon>
        <taxon>Fungi</taxon>
        <taxon>Dikarya</taxon>
        <taxon>Basidiomycota</taxon>
        <taxon>Ustilaginomycotina</taxon>
        <taxon>Malasseziomycetes</taxon>
        <taxon>Malasseziales</taxon>
        <taxon>Malasseziaceae</taxon>
        <taxon>Malassezia</taxon>
    </lineage>
</organism>
<evidence type="ECO:0000256" key="2">
    <source>
        <dbReference type="ARBA" id="ARBA00005369"/>
    </source>
</evidence>
<dbReference type="AlphaFoldDB" id="A0A3G2S2R7"/>
<dbReference type="OrthoDB" id="73890at2759"/>
<evidence type="ECO:0000256" key="7">
    <source>
        <dbReference type="ARBA" id="ARBA00022691"/>
    </source>
</evidence>
<keyword evidence="5 8" id="KW-0489">Methyltransferase</keyword>
<keyword evidence="4" id="KW-0963">Cytoplasm</keyword>
<dbReference type="Pfam" id="PF01135">
    <property type="entry name" value="PCMT"/>
    <property type="match status" value="1"/>
</dbReference>
<sequence>MDVGSGSGYLLATLHHLLPPSDRKTHIVGVEHIQELVSASIENLKRDGLERELGNGRIVAMQGDGRKGCPEFAPYSAIHVGAAAPCIPETLVQQLASPGRLIVPVDRPTSNYQDLYQIDKSVDGKVEKKILFGVMYVPLTNAEEQWSM</sequence>
<keyword evidence="6 8" id="KW-0808">Transferase</keyword>
<dbReference type="PANTHER" id="PTHR11579:SF0">
    <property type="entry name" value="PROTEIN-L-ISOASPARTATE(D-ASPARTATE) O-METHYLTRANSFERASE"/>
    <property type="match status" value="1"/>
</dbReference>
<evidence type="ECO:0000313" key="8">
    <source>
        <dbReference type="EMBL" id="AYO41602.1"/>
    </source>
</evidence>
<comment type="subcellular location">
    <subcellularLocation>
        <location evidence="1">Cytoplasm</location>
    </subcellularLocation>
</comment>
<accession>A0A3G2S2R7</accession>
<keyword evidence="7" id="KW-0949">S-adenosyl-L-methionine</keyword>
<evidence type="ECO:0000256" key="3">
    <source>
        <dbReference type="ARBA" id="ARBA00011890"/>
    </source>
</evidence>
<dbReference type="STRING" id="425264.A0A3G2S2R7"/>
<dbReference type="Proteomes" id="UP000269793">
    <property type="component" value="Chromosome I"/>
</dbReference>
<dbReference type="GO" id="GO:0004719">
    <property type="term" value="F:protein-L-isoaspartate (D-aspartate) O-methyltransferase activity"/>
    <property type="evidence" value="ECO:0007669"/>
    <property type="project" value="UniProtKB-EC"/>
</dbReference>
<evidence type="ECO:0000256" key="1">
    <source>
        <dbReference type="ARBA" id="ARBA00004496"/>
    </source>
</evidence>
<dbReference type="InterPro" id="IPR029063">
    <property type="entry name" value="SAM-dependent_MTases_sf"/>
</dbReference>
<dbReference type="EC" id="2.1.1.77" evidence="3"/>
<keyword evidence="9" id="KW-1185">Reference proteome</keyword>
<proteinExistence type="inferred from homology"/>
<protein>
    <recommendedName>
        <fullName evidence="3">protein-L-isoaspartate(D-aspartate) O-methyltransferase</fullName>
        <ecNumber evidence="3">2.1.1.77</ecNumber>
    </recommendedName>
</protein>
<dbReference type="Gene3D" id="3.40.50.150">
    <property type="entry name" value="Vaccinia Virus protein VP39"/>
    <property type="match status" value="1"/>
</dbReference>
<evidence type="ECO:0000313" key="9">
    <source>
        <dbReference type="Proteomes" id="UP000269793"/>
    </source>
</evidence>
<dbReference type="VEuPathDB" id="FungiDB:DNF11_0652"/>
<dbReference type="GO" id="GO:0005737">
    <property type="term" value="C:cytoplasm"/>
    <property type="evidence" value="ECO:0007669"/>
    <property type="project" value="UniProtKB-SubCell"/>
</dbReference>
<name>A0A3G2S2R7_MALR7</name>
<dbReference type="EMBL" id="CP033148">
    <property type="protein sequence ID" value="AYO41602.1"/>
    <property type="molecule type" value="Genomic_DNA"/>
</dbReference>
<dbReference type="SUPFAM" id="SSF53335">
    <property type="entry name" value="S-adenosyl-L-methionine-dependent methyltransferases"/>
    <property type="match status" value="1"/>
</dbReference>
<evidence type="ECO:0000256" key="5">
    <source>
        <dbReference type="ARBA" id="ARBA00022603"/>
    </source>
</evidence>